<comment type="caution">
    <text evidence="2">The sequence shown here is derived from an EMBL/GenBank/DDBJ whole genome shotgun (WGS) entry which is preliminary data.</text>
</comment>
<evidence type="ECO:0000313" key="3">
    <source>
        <dbReference type="Proteomes" id="UP001554427"/>
    </source>
</evidence>
<dbReference type="EMBL" id="JBFDAH010000081">
    <property type="protein sequence ID" value="MEW4368148.1"/>
    <property type="molecule type" value="Genomic_DNA"/>
</dbReference>
<organism evidence="2 3">
    <name type="scientific">Aliikangiella maris</name>
    <dbReference type="NCBI Taxonomy" id="3162458"/>
    <lineage>
        <taxon>Bacteria</taxon>
        <taxon>Pseudomonadati</taxon>
        <taxon>Pseudomonadota</taxon>
        <taxon>Gammaproteobacteria</taxon>
        <taxon>Oceanospirillales</taxon>
        <taxon>Pleioneaceae</taxon>
        <taxon>Aliikangiella</taxon>
    </lineage>
</organism>
<dbReference type="Proteomes" id="UP001554427">
    <property type="component" value="Unassembled WGS sequence"/>
</dbReference>
<sequence length="107" mass="11799">MKKYIVLILTILLSGKLLAAGQWIGPAKITKVWTQHSGNNDTFSIQLDTPVVNPDNCQYNGWYRITAADSGYKTAVSVLLSAYATGKEVRIFLSGCVAHPYFSNIEM</sequence>
<feature type="signal peptide" evidence="1">
    <location>
        <begin position="1"/>
        <end position="19"/>
    </location>
</feature>
<evidence type="ECO:0000256" key="1">
    <source>
        <dbReference type="SAM" id="SignalP"/>
    </source>
</evidence>
<dbReference type="RefSeq" id="WP_367024484.1">
    <property type="nucleotide sequence ID" value="NZ_JBFDAH010000081.1"/>
</dbReference>
<accession>A0ABV3MVD9</accession>
<keyword evidence="3" id="KW-1185">Reference proteome</keyword>
<proteinExistence type="predicted"/>
<feature type="chain" id="PRO_5046436456" evidence="1">
    <location>
        <begin position="20"/>
        <end position="107"/>
    </location>
</feature>
<keyword evidence="1" id="KW-0732">Signal</keyword>
<gene>
    <name evidence="2" type="ORF">ABVT42_22000</name>
</gene>
<reference evidence="2 3" key="1">
    <citation type="submission" date="2024-06" db="EMBL/GenBank/DDBJ databases">
        <title>Aliikangiella maris sp. nov., sp. nov., a phycosphere bacterium isolated from seawater and ecosystem role in Phaeocystis globosa blooms.</title>
        <authorList>
            <person name="Li F."/>
        </authorList>
    </citation>
    <scope>NUCLEOTIDE SEQUENCE [LARGE SCALE GENOMIC DNA]</scope>
    <source>
        <strain evidence="2 3">GXAS 306</strain>
    </source>
</reference>
<name>A0ABV3MVD9_9GAMM</name>
<evidence type="ECO:0000313" key="2">
    <source>
        <dbReference type="EMBL" id="MEW4368148.1"/>
    </source>
</evidence>
<protein>
    <submittedName>
        <fullName evidence="2">Uncharacterized protein</fullName>
    </submittedName>
</protein>